<evidence type="ECO:0000256" key="2">
    <source>
        <dbReference type="ARBA" id="ARBA00022737"/>
    </source>
</evidence>
<evidence type="ECO:0000313" key="5">
    <source>
        <dbReference type="Ensembl" id="ENSCABP00000001066.1"/>
    </source>
</evidence>
<accession>A0A8C0G8A3</accession>
<keyword evidence="1 3" id="KW-0430">Lectin</keyword>
<dbReference type="GO" id="GO:0005737">
    <property type="term" value="C:cytoplasm"/>
    <property type="evidence" value="ECO:0007669"/>
    <property type="project" value="TreeGrafter"/>
</dbReference>
<dbReference type="SMART" id="SM00276">
    <property type="entry name" value="GLECT"/>
    <property type="match status" value="1"/>
</dbReference>
<proteinExistence type="predicted"/>
<evidence type="ECO:0000313" key="6">
    <source>
        <dbReference type="Proteomes" id="UP000694404"/>
    </source>
</evidence>
<dbReference type="InterPro" id="IPR013320">
    <property type="entry name" value="ConA-like_dom_sf"/>
</dbReference>
<dbReference type="AlphaFoldDB" id="A0A8C0G8A3"/>
<evidence type="ECO:0000256" key="1">
    <source>
        <dbReference type="ARBA" id="ARBA00022734"/>
    </source>
</evidence>
<dbReference type="PANTHER" id="PTHR11346:SF111">
    <property type="entry name" value="GALECTIN-12"/>
    <property type="match status" value="1"/>
</dbReference>
<evidence type="ECO:0000256" key="3">
    <source>
        <dbReference type="RuleBase" id="RU102079"/>
    </source>
</evidence>
<protein>
    <recommendedName>
        <fullName evidence="3">Galectin</fullName>
    </recommendedName>
</protein>
<dbReference type="SMART" id="SM00908">
    <property type="entry name" value="Gal-bind_lectin"/>
    <property type="match status" value="2"/>
</dbReference>
<reference evidence="5" key="2">
    <citation type="submission" date="2025-09" db="UniProtKB">
        <authorList>
            <consortium name="Ensembl"/>
        </authorList>
    </citation>
    <scope>IDENTIFICATION</scope>
</reference>
<feature type="domain" description="Galectin" evidence="4">
    <location>
        <begin position="22"/>
        <end position="155"/>
    </location>
</feature>
<dbReference type="FunFam" id="2.60.120.200:FF:000124">
    <property type="entry name" value="Galectin-4"/>
    <property type="match status" value="1"/>
</dbReference>
<keyword evidence="6" id="KW-1185">Reference proteome</keyword>
<reference evidence="5" key="1">
    <citation type="submission" date="2025-08" db="UniProtKB">
        <authorList>
            <consortium name="Ensembl"/>
        </authorList>
    </citation>
    <scope>IDENTIFICATION</scope>
</reference>
<dbReference type="Proteomes" id="UP000694404">
    <property type="component" value="Unplaced"/>
</dbReference>
<dbReference type="SUPFAM" id="SSF49899">
    <property type="entry name" value="Concanavalin A-like lectins/glucanases"/>
    <property type="match status" value="2"/>
</dbReference>
<dbReference type="PROSITE" id="PS51304">
    <property type="entry name" value="GALECTIN"/>
    <property type="match status" value="2"/>
</dbReference>
<dbReference type="InterPro" id="IPR001079">
    <property type="entry name" value="Galectin_CRD"/>
</dbReference>
<dbReference type="GO" id="GO:0030395">
    <property type="term" value="F:lactose binding"/>
    <property type="evidence" value="ECO:0007669"/>
    <property type="project" value="TreeGrafter"/>
</dbReference>
<dbReference type="GeneTree" id="ENSGT00940000161499"/>
<name>A0A8C0G8A3_CHEAB</name>
<gene>
    <name evidence="5" type="primary">LGALS12</name>
</gene>
<organism evidence="5 6">
    <name type="scientific">Chelonoidis abingdonii</name>
    <name type="common">Abingdon island giant tortoise</name>
    <name type="synonym">Testudo abingdonii</name>
    <dbReference type="NCBI Taxonomy" id="106734"/>
    <lineage>
        <taxon>Eukaryota</taxon>
        <taxon>Metazoa</taxon>
        <taxon>Chordata</taxon>
        <taxon>Craniata</taxon>
        <taxon>Vertebrata</taxon>
        <taxon>Euteleostomi</taxon>
        <taxon>Archelosauria</taxon>
        <taxon>Testudinata</taxon>
        <taxon>Testudines</taxon>
        <taxon>Cryptodira</taxon>
        <taxon>Durocryptodira</taxon>
        <taxon>Testudinoidea</taxon>
        <taxon>Testudinidae</taxon>
        <taxon>Chelonoidis</taxon>
    </lineage>
</organism>
<dbReference type="InterPro" id="IPR044156">
    <property type="entry name" value="Galectin-like"/>
</dbReference>
<dbReference type="GO" id="GO:0097193">
    <property type="term" value="P:intrinsic apoptotic signaling pathway"/>
    <property type="evidence" value="ECO:0007669"/>
    <property type="project" value="TreeGrafter"/>
</dbReference>
<keyword evidence="2" id="KW-0677">Repeat</keyword>
<dbReference type="PANTHER" id="PTHR11346">
    <property type="entry name" value="GALECTIN"/>
    <property type="match status" value="1"/>
</dbReference>
<evidence type="ECO:0000259" key="4">
    <source>
        <dbReference type="PROSITE" id="PS51304"/>
    </source>
</evidence>
<dbReference type="Ensembl" id="ENSCABT00000001153.1">
    <property type="protein sequence ID" value="ENSCABP00000001066.1"/>
    <property type="gene ID" value="ENSCABG00000000816.1"/>
</dbReference>
<dbReference type="Pfam" id="PF00337">
    <property type="entry name" value="Gal-bind_lectin"/>
    <property type="match status" value="2"/>
</dbReference>
<dbReference type="CDD" id="cd00070">
    <property type="entry name" value="GLECT"/>
    <property type="match status" value="1"/>
</dbReference>
<dbReference type="Gene3D" id="2.60.120.200">
    <property type="match status" value="2"/>
</dbReference>
<feature type="domain" description="Galectin" evidence="4">
    <location>
        <begin position="177"/>
        <end position="305"/>
    </location>
</feature>
<sequence length="305" mass="34439">MGPTSPVDFILQPPVFHPVLPYITTIFGGLTHGKMVLVQGVVLAEAERFQVDFQCGCSLMPRPDIAVHFNPRFRSRPHVICNTLQNGRWLEETKFPHLPLKRGEAFQLLFLFGQDEVQVSVNGQHFLQYRSRLPLARVDTVGVFGDITVKSLAFLRSNPFDTSRTEYPVAHVSPAECLGTNPRGNLPVAPTTYHVSELNLPCRFSLSLREDPSHVPLRLSTCFRTRALTWSSFPDEALSHAEKVAACFPFHPQRFFELLLVCEEGSFKLALNGIPLGQFDTPWVSWDRITELWIEGDVTLYSVFS</sequence>